<dbReference type="EMBL" id="SRYD01000029">
    <property type="protein sequence ID" value="TGY73809.1"/>
    <property type="molecule type" value="Genomic_DNA"/>
</dbReference>
<dbReference type="PROSITE" id="PS51257">
    <property type="entry name" value="PROKAR_LIPOPROTEIN"/>
    <property type="match status" value="1"/>
</dbReference>
<protein>
    <submittedName>
        <fullName evidence="2">Uncharacterized protein</fullName>
    </submittedName>
</protein>
<name>A0A4V3RU73_9BACT</name>
<reference evidence="2 3" key="1">
    <citation type="submission" date="2019-04" db="EMBL/GenBank/DDBJ databases">
        <title>Microbes associate with the intestines of laboratory mice.</title>
        <authorList>
            <person name="Navarre W."/>
            <person name="Wong E."/>
            <person name="Huang K."/>
            <person name="Tropini C."/>
            <person name="Ng K."/>
            <person name="Yu B."/>
        </authorList>
    </citation>
    <scope>NUCLEOTIDE SEQUENCE [LARGE SCALE GENOMIC DNA]</scope>
    <source>
        <strain evidence="2 3">NM06_A21</strain>
    </source>
</reference>
<dbReference type="AlphaFoldDB" id="A0A4V3RU73"/>
<keyword evidence="1" id="KW-0812">Transmembrane</keyword>
<dbReference type="Proteomes" id="UP000306630">
    <property type="component" value="Unassembled WGS sequence"/>
</dbReference>
<feature type="transmembrane region" description="Helical" evidence="1">
    <location>
        <begin position="53"/>
        <end position="77"/>
    </location>
</feature>
<gene>
    <name evidence="2" type="ORF">E5333_08300</name>
</gene>
<dbReference type="RefSeq" id="WP_135993340.1">
    <property type="nucleotide sequence ID" value="NZ_SRYD01000029.1"/>
</dbReference>
<evidence type="ECO:0000256" key="1">
    <source>
        <dbReference type="SAM" id="Phobius"/>
    </source>
</evidence>
<comment type="caution">
    <text evidence="2">The sequence shown here is derived from an EMBL/GenBank/DDBJ whole genome shotgun (WGS) entry which is preliminary data.</text>
</comment>
<keyword evidence="1" id="KW-0472">Membrane</keyword>
<sequence>MRNTPQRTRSYASPTRDKIFIWSAVVAGCGIMALLGRHAAIHRFGTDQFTGNVLFAVFFVLSIGLYCGFQSVIEDLFNRLSALFRRREVMAIAETPTSKKVSVSTTDVQEIQEQCSTPIIETACVAENKEESKVVIPMNENRPFEVLEIVDDMRHIRFPDGEEAYVGMELSDDEIMIEKSYNDSRDYDAELDVYLDSMTDEERYDYEDGVTRIQKKREYDEDVGFFSSVCIQDVHKNPDGSTLIEETEQEVYVTPDGSVYYLEDMGPICDFYEKHKDNIESHEEIMTRKQRCDEAFNELKRHEELYNLEQVSFICAYITHTMEQFMESHELDKLHNNAKIWTVNPLARFDAVQLRSNHLSKEDLKHLGYNVGKFLKLKGENIALFIKNVFAESFGTVQVGTIIAKLADRNPGKDRIPLLSAKEMNYLFEHYKRYKTINLDIIPKRLAEEEVKAKLEAAKKKNRT</sequence>
<organism evidence="2 3">
    <name type="scientific">Muribaculum intestinale</name>
    <dbReference type="NCBI Taxonomy" id="1796646"/>
    <lineage>
        <taxon>Bacteria</taxon>
        <taxon>Pseudomonadati</taxon>
        <taxon>Bacteroidota</taxon>
        <taxon>Bacteroidia</taxon>
        <taxon>Bacteroidales</taxon>
        <taxon>Muribaculaceae</taxon>
        <taxon>Muribaculum</taxon>
    </lineage>
</organism>
<feature type="transmembrane region" description="Helical" evidence="1">
    <location>
        <begin position="20"/>
        <end position="41"/>
    </location>
</feature>
<keyword evidence="1" id="KW-1133">Transmembrane helix</keyword>
<proteinExistence type="predicted"/>
<accession>A0A4V3RU73</accession>
<evidence type="ECO:0000313" key="2">
    <source>
        <dbReference type="EMBL" id="TGY73809.1"/>
    </source>
</evidence>
<evidence type="ECO:0000313" key="3">
    <source>
        <dbReference type="Proteomes" id="UP000306630"/>
    </source>
</evidence>